<sequence>MRHPVTQDVFFPDTARQFAPFLVQKVAVFPTRTQADISTDSAVYTLVSFEVSRARVLQVPVYLANKQDCTAVLSLADTVFLRSSLPITNRPDTLQLATRTEPVPLPQQFNYSYLALVSTGIGVLLGAIYILFGKVLQRRWRRFQLARRHAQFLATYNRLTRNLGPESAQETSNEAIVIWKQYLENVESQPYTSLTSREIADRIQDDRLADALRETDRIVYGGSFTDQSPLALRTLRDVAVSAYERKLTIE</sequence>
<keyword evidence="1" id="KW-0472">Membrane</keyword>
<gene>
    <name evidence="2" type="ORF">J2I48_06880</name>
</gene>
<proteinExistence type="predicted"/>
<feature type="transmembrane region" description="Helical" evidence="1">
    <location>
        <begin position="111"/>
        <end position="132"/>
    </location>
</feature>
<reference evidence="2 3" key="1">
    <citation type="submission" date="2021-03" db="EMBL/GenBank/DDBJ databases">
        <title>Fibrella sp. HMF5036 genome sequencing and assembly.</title>
        <authorList>
            <person name="Kang H."/>
            <person name="Kim H."/>
            <person name="Bae S."/>
            <person name="Joh K."/>
        </authorList>
    </citation>
    <scope>NUCLEOTIDE SEQUENCE [LARGE SCALE GENOMIC DNA]</scope>
    <source>
        <strain evidence="2 3">HMF5036</strain>
    </source>
</reference>
<keyword evidence="1" id="KW-0812">Transmembrane</keyword>
<evidence type="ECO:0000313" key="3">
    <source>
        <dbReference type="Proteomes" id="UP000664795"/>
    </source>
</evidence>
<dbReference type="AlphaFoldDB" id="A0A939G632"/>
<dbReference type="EMBL" id="JAFMYU010000004">
    <property type="protein sequence ID" value="MBO0930711.1"/>
    <property type="molecule type" value="Genomic_DNA"/>
</dbReference>
<evidence type="ECO:0000313" key="2">
    <source>
        <dbReference type="EMBL" id="MBO0930711.1"/>
    </source>
</evidence>
<dbReference type="RefSeq" id="WP_207334673.1">
    <property type="nucleotide sequence ID" value="NZ_JAFMYU010000004.1"/>
</dbReference>
<keyword evidence="1" id="KW-1133">Transmembrane helix</keyword>
<keyword evidence="3" id="KW-1185">Reference proteome</keyword>
<organism evidence="2 3">
    <name type="scientific">Fibrella aquatilis</name>
    <dbReference type="NCBI Taxonomy" id="2817059"/>
    <lineage>
        <taxon>Bacteria</taxon>
        <taxon>Pseudomonadati</taxon>
        <taxon>Bacteroidota</taxon>
        <taxon>Cytophagia</taxon>
        <taxon>Cytophagales</taxon>
        <taxon>Spirosomataceae</taxon>
        <taxon>Fibrella</taxon>
    </lineage>
</organism>
<name>A0A939G632_9BACT</name>
<protein>
    <recommendedName>
        <fullName evidence="4">DUF4129 domain-containing protein</fullName>
    </recommendedName>
</protein>
<dbReference type="Proteomes" id="UP000664795">
    <property type="component" value="Unassembled WGS sequence"/>
</dbReference>
<evidence type="ECO:0000256" key="1">
    <source>
        <dbReference type="SAM" id="Phobius"/>
    </source>
</evidence>
<comment type="caution">
    <text evidence="2">The sequence shown here is derived from an EMBL/GenBank/DDBJ whole genome shotgun (WGS) entry which is preliminary data.</text>
</comment>
<evidence type="ECO:0008006" key="4">
    <source>
        <dbReference type="Google" id="ProtNLM"/>
    </source>
</evidence>
<accession>A0A939G632</accession>